<dbReference type="InterPro" id="IPR002880">
    <property type="entry name" value="Pyrv_Fd/Flavodoxin_OxRdtase_N"/>
</dbReference>
<keyword evidence="4" id="KW-0670">Pyruvate</keyword>
<dbReference type="InterPro" id="IPR051457">
    <property type="entry name" value="2-oxoacid:Fd_oxidoreductase"/>
</dbReference>
<dbReference type="GO" id="GO:0016903">
    <property type="term" value="F:oxidoreductase activity, acting on the aldehyde or oxo group of donors"/>
    <property type="evidence" value="ECO:0007669"/>
    <property type="project" value="InterPro"/>
</dbReference>
<feature type="domain" description="Pyruvate/ketoisovalerate oxidoreductase catalytic" evidence="2">
    <location>
        <begin position="742"/>
        <end position="926"/>
    </location>
</feature>
<dbReference type="EMBL" id="SORE01000010">
    <property type="protein sequence ID" value="TDY49919.1"/>
    <property type="molecule type" value="Genomic_DNA"/>
</dbReference>
<dbReference type="OrthoDB" id="9803617at2"/>
<dbReference type="CDD" id="cd07034">
    <property type="entry name" value="TPP_PYR_PFOR_IOR-alpha_like"/>
    <property type="match status" value="1"/>
</dbReference>
<dbReference type="InterPro" id="IPR029061">
    <property type="entry name" value="THDP-binding"/>
</dbReference>
<evidence type="ECO:0000256" key="1">
    <source>
        <dbReference type="ARBA" id="ARBA00023002"/>
    </source>
</evidence>
<gene>
    <name evidence="4" type="ORF">BX592_110173</name>
</gene>
<evidence type="ECO:0000313" key="5">
    <source>
        <dbReference type="Proteomes" id="UP000295509"/>
    </source>
</evidence>
<dbReference type="NCBIfam" id="NF009588">
    <property type="entry name" value="PRK13029.1"/>
    <property type="match status" value="1"/>
</dbReference>
<name>A0A4R8LQR9_9BURK</name>
<evidence type="ECO:0000259" key="2">
    <source>
        <dbReference type="Pfam" id="PF01558"/>
    </source>
</evidence>
<dbReference type="SUPFAM" id="SSF52518">
    <property type="entry name" value="Thiamin diphosphate-binding fold (THDP-binding)"/>
    <property type="match status" value="2"/>
</dbReference>
<dbReference type="SUPFAM" id="SSF53323">
    <property type="entry name" value="Pyruvate-ferredoxin oxidoreductase, PFOR, domain III"/>
    <property type="match status" value="1"/>
</dbReference>
<dbReference type="InterPro" id="IPR002869">
    <property type="entry name" value="Pyrv_flavodox_OxRed_cen"/>
</dbReference>
<accession>A0A4R8LQR9</accession>
<evidence type="ECO:0000313" key="4">
    <source>
        <dbReference type="EMBL" id="TDY49919.1"/>
    </source>
</evidence>
<sequence>MTARLPADLAHGTPALADYRLSDNLTATRGRIFLTGTQALVRLVLMQRALDHAQGLHTAGFVSGYRGSPLGMVDQQLWKAGKLLAANDIRFLPAINEELGGTAVLGTQRVEADPQRTVDGVFAMWYGKGPGVDRAGDALKHGNAYGSSPHGGVLVVAGDDHGCVSSSMPHQSDFAMIAWQMPIVNPSNIADMLEFGLYGWALSRFSGAWVGFKAISETVESGSSVDLDALRTDWAVCTGFATPQDGLHNRWPDLPSLAIEARLAAKLDAVRHFARINSIDKWIAPSPHANVGIVTCGKAHPDLMEALRRLDLSVADLDAAGVRIYKVGLSFPLEMTRIDAFVGGLSEVLVIEEKGPVVEQQIKEYLYNRQSGARPIVVGKHAADGTPLLSALGELRPSRILPVFASWLARHKPALDRRERVVDLVAPQILSNEADAVRRTPYFCSGCPHNTSTKVPEGSIAQAGIGCHFMASWMERDTTGLIQMGGEGVDWAAHSMFTRTRHVFQNLGDGTYFHSGILAIRQAVAAKATITYKILYNDAVAMTGGQPVDGSISVPQIARQVEAEGVSHFVVVSDEPEKYDGHHGLFPKGTTFHHRSELDTVQRQLRDIDGVTVLIYDQTCAAEKRRRRKKGEFPDPDKRLFINEAVCEGCGDCGVQSNCLSVEPVETPLGRKRRIDQSSCNKDYSCVNGFCPSFVTIEGAALKKAAGVAFDAAALAARVDALPQPATHLDAAPYDILVTGVGGTGVVTVGALISMAAHLEGKSASVLDFMGFAQKGGSVLSYVRFAARDEWLNQVRIDTQQADVLLACDMVVGASAEALQTVRHGRTRIVVNTHAIPNATFVRDPDANLHASALLDKMRNAAGDERLSSCDAQAWATRFLGDTIGANILMLGYAWQLGLVPVSFAAMMRAIELNNVAVQMNQLAFSIGRLVAADPASLETLWQQRHAGSTPQGVAMDSTGTLDALIADREARLAAYGGARTVTRYRTLVDAARRAERRACGQPDLTGERVTRAVATTFYRLLAVKDEYEVARLYADPAFRAALEAQFEGVAGKDFRVKFNMAPPALSRAPGRGGANAQPRKRTFGQWMWPVLRVLAACRRLRGTPLDPFGRTAERRMERQLADDYQTTIERALTILTIDTAEDIAKLADLHARVRGYGHVKLANLAAVKRSERELAARLKLDVATGAAVQHALDQAKGAGVLKGIPVVVAR</sequence>
<dbReference type="InterPro" id="IPR019752">
    <property type="entry name" value="Pyrv/ketoisovalerate_OxRed_cat"/>
</dbReference>
<dbReference type="Gene3D" id="3.40.920.10">
    <property type="entry name" value="Pyruvate-ferredoxin oxidoreductase, PFOR, domain III"/>
    <property type="match status" value="1"/>
</dbReference>
<keyword evidence="5" id="KW-1185">Reference proteome</keyword>
<dbReference type="Proteomes" id="UP000295509">
    <property type="component" value="Unassembled WGS sequence"/>
</dbReference>
<dbReference type="PANTHER" id="PTHR48084:SF3">
    <property type="entry name" value="SUBUNIT OF PYRUVATE:FLAVODOXIN OXIDOREDUCTASE"/>
    <property type="match status" value="1"/>
</dbReference>
<dbReference type="AlphaFoldDB" id="A0A4R8LQR9"/>
<dbReference type="NCBIfam" id="NF009589">
    <property type="entry name" value="PRK13030.1"/>
    <property type="match status" value="1"/>
</dbReference>
<dbReference type="Pfam" id="PF20169">
    <property type="entry name" value="DUF6537"/>
    <property type="match status" value="1"/>
</dbReference>
<keyword evidence="1" id="KW-0560">Oxidoreductase</keyword>
<protein>
    <submittedName>
        <fullName evidence="4">Indolepyruvate ferredoxin oxidoreductase</fullName>
    </submittedName>
</protein>
<dbReference type="PANTHER" id="PTHR48084">
    <property type="entry name" value="2-OXOGLUTARATE OXIDOREDUCTASE SUBUNIT KORB-RELATED"/>
    <property type="match status" value="1"/>
</dbReference>
<comment type="caution">
    <text evidence="4">The sequence shown here is derived from an EMBL/GenBank/DDBJ whole genome shotgun (WGS) entry which is preliminary data.</text>
</comment>
<dbReference type="RefSeq" id="WP_134192674.1">
    <property type="nucleotide sequence ID" value="NZ_JBHLUW010000025.1"/>
</dbReference>
<organism evidence="4 5">
    <name type="scientific">Paraburkholderia rhizosphaerae</name>
    <dbReference type="NCBI Taxonomy" id="480658"/>
    <lineage>
        <taxon>Bacteria</taxon>
        <taxon>Pseudomonadati</taxon>
        <taxon>Pseudomonadota</taxon>
        <taxon>Betaproteobacteria</taxon>
        <taxon>Burkholderiales</taxon>
        <taxon>Burkholderiaceae</taxon>
        <taxon>Paraburkholderia</taxon>
    </lineage>
</organism>
<evidence type="ECO:0000259" key="3">
    <source>
        <dbReference type="Pfam" id="PF20169"/>
    </source>
</evidence>
<dbReference type="Pfam" id="PF01558">
    <property type="entry name" value="POR"/>
    <property type="match status" value="1"/>
</dbReference>
<dbReference type="InterPro" id="IPR046667">
    <property type="entry name" value="DUF6537"/>
</dbReference>
<reference evidence="4 5" key="1">
    <citation type="submission" date="2019-03" db="EMBL/GenBank/DDBJ databases">
        <title>Genomic Encyclopedia of Type Strains, Phase III (KMG-III): the genomes of soil and plant-associated and newly described type strains.</title>
        <authorList>
            <person name="Whitman W."/>
        </authorList>
    </citation>
    <scope>NUCLEOTIDE SEQUENCE [LARGE SCALE GENOMIC DNA]</scope>
    <source>
        <strain evidence="4 5">LMG 29544</strain>
    </source>
</reference>
<feature type="domain" description="DUF6537" evidence="3">
    <location>
        <begin position="962"/>
        <end position="1171"/>
    </location>
</feature>
<proteinExistence type="predicted"/>
<dbReference type="Gene3D" id="3.40.50.970">
    <property type="match status" value="1"/>
</dbReference>